<feature type="region of interest" description="Disordered" evidence="1">
    <location>
        <begin position="305"/>
        <end position="330"/>
    </location>
</feature>
<sequence>MSTITAQDAYSINDQVIANYLHLAGLVLLAWDHLLTFSMEVEYCWKGVGSFITSLFLFNRYFPLLGTVIITIPIFPSSLPASSCEPFHIFREIVLVVTEIVVSILLTIRIYAIYDRQKKILFYMASFGAILAGLALFALFTKFGPPTKSAISLTSLGCHTNLLLISHAAQEAAAWEALFVYDVLLFTMVLLKGYKTKGSLERVPILDLVLRHGAIYFAVMALANLANIFTFYFAGPSTRGSLSTFSSAISVTMISRLTFNLHSSAKIDQYWSTDQSSTVLTTLAEPYLSTCHFASPPTCQEELCREEDEERQAGFEMHGLSSSSRTRNEG</sequence>
<feature type="transmembrane region" description="Helical" evidence="2">
    <location>
        <begin position="120"/>
        <end position="140"/>
    </location>
</feature>
<reference evidence="4 5" key="1">
    <citation type="journal article" date="2019" name="Nat. Ecol. Evol.">
        <title>Megaphylogeny resolves global patterns of mushroom evolution.</title>
        <authorList>
            <person name="Varga T."/>
            <person name="Krizsan K."/>
            <person name="Foldi C."/>
            <person name="Dima B."/>
            <person name="Sanchez-Garcia M."/>
            <person name="Sanchez-Ramirez S."/>
            <person name="Szollosi G.J."/>
            <person name="Szarkandi J.G."/>
            <person name="Papp V."/>
            <person name="Albert L."/>
            <person name="Andreopoulos W."/>
            <person name="Angelini C."/>
            <person name="Antonin V."/>
            <person name="Barry K.W."/>
            <person name="Bougher N.L."/>
            <person name="Buchanan P."/>
            <person name="Buyck B."/>
            <person name="Bense V."/>
            <person name="Catcheside P."/>
            <person name="Chovatia M."/>
            <person name="Cooper J."/>
            <person name="Damon W."/>
            <person name="Desjardin D."/>
            <person name="Finy P."/>
            <person name="Geml J."/>
            <person name="Haridas S."/>
            <person name="Hughes K."/>
            <person name="Justo A."/>
            <person name="Karasinski D."/>
            <person name="Kautmanova I."/>
            <person name="Kiss B."/>
            <person name="Kocsube S."/>
            <person name="Kotiranta H."/>
            <person name="LaButti K.M."/>
            <person name="Lechner B.E."/>
            <person name="Liimatainen K."/>
            <person name="Lipzen A."/>
            <person name="Lukacs Z."/>
            <person name="Mihaltcheva S."/>
            <person name="Morgado L.N."/>
            <person name="Niskanen T."/>
            <person name="Noordeloos M.E."/>
            <person name="Ohm R.A."/>
            <person name="Ortiz-Santana B."/>
            <person name="Ovrebo C."/>
            <person name="Racz N."/>
            <person name="Riley R."/>
            <person name="Savchenko A."/>
            <person name="Shiryaev A."/>
            <person name="Soop K."/>
            <person name="Spirin V."/>
            <person name="Szebenyi C."/>
            <person name="Tomsovsky M."/>
            <person name="Tulloss R.E."/>
            <person name="Uehling J."/>
            <person name="Grigoriev I.V."/>
            <person name="Vagvolgyi C."/>
            <person name="Papp T."/>
            <person name="Martin F.M."/>
            <person name="Miettinen O."/>
            <person name="Hibbett D.S."/>
            <person name="Nagy L.G."/>
        </authorList>
    </citation>
    <scope>NUCLEOTIDE SEQUENCE [LARGE SCALE GENOMIC DNA]</scope>
    <source>
        <strain evidence="4 5">CBS 962.96</strain>
    </source>
</reference>
<feature type="transmembrane region" description="Helical" evidence="2">
    <location>
        <begin position="20"/>
        <end position="39"/>
    </location>
</feature>
<proteinExistence type="predicted"/>
<dbReference type="InterPro" id="IPR045340">
    <property type="entry name" value="DUF6533"/>
</dbReference>
<organism evidence="4 5">
    <name type="scientific">Dendrothele bispora (strain CBS 962.96)</name>
    <dbReference type="NCBI Taxonomy" id="1314807"/>
    <lineage>
        <taxon>Eukaryota</taxon>
        <taxon>Fungi</taxon>
        <taxon>Dikarya</taxon>
        <taxon>Basidiomycota</taxon>
        <taxon>Agaricomycotina</taxon>
        <taxon>Agaricomycetes</taxon>
        <taxon>Agaricomycetidae</taxon>
        <taxon>Agaricales</taxon>
        <taxon>Agaricales incertae sedis</taxon>
        <taxon>Dendrothele</taxon>
    </lineage>
</organism>
<feature type="domain" description="DUF6533" evidence="3">
    <location>
        <begin position="20"/>
        <end position="65"/>
    </location>
</feature>
<feature type="compositionally biased region" description="Polar residues" evidence="1">
    <location>
        <begin position="320"/>
        <end position="330"/>
    </location>
</feature>
<accession>A0A4S8LI71</accession>
<name>A0A4S8LI71_DENBC</name>
<keyword evidence="2" id="KW-0812">Transmembrane</keyword>
<feature type="transmembrane region" description="Helical" evidence="2">
    <location>
        <begin position="172"/>
        <end position="194"/>
    </location>
</feature>
<keyword evidence="5" id="KW-1185">Reference proteome</keyword>
<feature type="transmembrane region" description="Helical" evidence="2">
    <location>
        <begin position="51"/>
        <end position="75"/>
    </location>
</feature>
<gene>
    <name evidence="4" type="ORF">K435DRAFT_842063</name>
</gene>
<dbReference type="Proteomes" id="UP000297245">
    <property type="component" value="Unassembled WGS sequence"/>
</dbReference>
<keyword evidence="2" id="KW-0472">Membrane</keyword>
<evidence type="ECO:0000256" key="1">
    <source>
        <dbReference type="SAM" id="MobiDB-lite"/>
    </source>
</evidence>
<feature type="transmembrane region" description="Helical" evidence="2">
    <location>
        <begin position="87"/>
        <end position="108"/>
    </location>
</feature>
<feature type="transmembrane region" description="Helical" evidence="2">
    <location>
        <begin position="214"/>
        <end position="234"/>
    </location>
</feature>
<dbReference type="OrthoDB" id="2686513at2759"/>
<evidence type="ECO:0000313" key="4">
    <source>
        <dbReference type="EMBL" id="THU88779.1"/>
    </source>
</evidence>
<evidence type="ECO:0000256" key="2">
    <source>
        <dbReference type="SAM" id="Phobius"/>
    </source>
</evidence>
<dbReference type="AlphaFoldDB" id="A0A4S8LI71"/>
<evidence type="ECO:0000259" key="3">
    <source>
        <dbReference type="Pfam" id="PF20151"/>
    </source>
</evidence>
<keyword evidence="2" id="KW-1133">Transmembrane helix</keyword>
<protein>
    <recommendedName>
        <fullName evidence="3">DUF6533 domain-containing protein</fullName>
    </recommendedName>
</protein>
<dbReference type="Pfam" id="PF20151">
    <property type="entry name" value="DUF6533"/>
    <property type="match status" value="1"/>
</dbReference>
<dbReference type="EMBL" id="ML179395">
    <property type="protein sequence ID" value="THU88779.1"/>
    <property type="molecule type" value="Genomic_DNA"/>
</dbReference>
<evidence type="ECO:0000313" key="5">
    <source>
        <dbReference type="Proteomes" id="UP000297245"/>
    </source>
</evidence>